<evidence type="ECO:0000256" key="6">
    <source>
        <dbReference type="RuleBase" id="RU000477"/>
    </source>
</evidence>
<dbReference type="GO" id="GO:0015250">
    <property type="term" value="F:water channel activity"/>
    <property type="evidence" value="ECO:0007669"/>
    <property type="project" value="TreeGrafter"/>
</dbReference>
<dbReference type="SUPFAM" id="SSF81338">
    <property type="entry name" value="Aquaporin-like"/>
    <property type="match status" value="1"/>
</dbReference>
<feature type="transmembrane region" description="Helical" evidence="7">
    <location>
        <begin position="125"/>
        <end position="147"/>
    </location>
</feature>
<dbReference type="InterPro" id="IPR034294">
    <property type="entry name" value="Aquaporin_transptr"/>
</dbReference>
<feature type="transmembrane region" description="Helical" evidence="7">
    <location>
        <begin position="77"/>
        <end position="98"/>
    </location>
</feature>
<name>A0A6A5W9H1_9PLEO</name>
<protein>
    <submittedName>
        <fullName evidence="8">Lens fiber major intrinsic protein</fullName>
    </submittedName>
</protein>
<dbReference type="Pfam" id="PF00230">
    <property type="entry name" value="MIP"/>
    <property type="match status" value="1"/>
</dbReference>
<keyword evidence="4 7" id="KW-1133">Transmembrane helix</keyword>
<dbReference type="Gene3D" id="1.20.1080.10">
    <property type="entry name" value="Glycerol uptake facilitator protein"/>
    <property type="match status" value="1"/>
</dbReference>
<evidence type="ECO:0000313" key="9">
    <source>
        <dbReference type="Proteomes" id="UP000799779"/>
    </source>
</evidence>
<accession>A0A6A5W9H1</accession>
<feature type="transmembrane region" description="Helical" evidence="7">
    <location>
        <begin position="192"/>
        <end position="210"/>
    </location>
</feature>
<organism evidence="8 9">
    <name type="scientific">Amniculicola lignicola CBS 123094</name>
    <dbReference type="NCBI Taxonomy" id="1392246"/>
    <lineage>
        <taxon>Eukaryota</taxon>
        <taxon>Fungi</taxon>
        <taxon>Dikarya</taxon>
        <taxon>Ascomycota</taxon>
        <taxon>Pezizomycotina</taxon>
        <taxon>Dothideomycetes</taxon>
        <taxon>Pleosporomycetidae</taxon>
        <taxon>Pleosporales</taxon>
        <taxon>Amniculicolaceae</taxon>
        <taxon>Amniculicola</taxon>
    </lineage>
</organism>
<sequence>MVLPITNTTNEIYPPTLTKSYFGERQSAFRREVTVILGEFLGTFMFLFLSFAGTQIANTSASINPNVPAGQNPTPEVTKLLYIAFAFGTSLAINVAIFSEISGGMFNPAVTTALYLTGNIKWPRAILASAAQLVAGICSAAVVAALLPGAMPVSTKLDASISVCRGLFLEMFLTAQLVLTILMLPASNAKPMYIGVALFVSEICGVYYTGGSLNPARSFGPDVVNGFQSYHWIYWVGPVLGAGLGSGVFGIVKLSEVAPPGESRLSQEA</sequence>
<evidence type="ECO:0000313" key="8">
    <source>
        <dbReference type="EMBL" id="KAF1997514.1"/>
    </source>
</evidence>
<feature type="transmembrane region" description="Helical" evidence="7">
    <location>
        <begin position="230"/>
        <end position="252"/>
    </location>
</feature>
<dbReference type="AlphaFoldDB" id="A0A6A5W9H1"/>
<evidence type="ECO:0000256" key="2">
    <source>
        <dbReference type="ARBA" id="ARBA00006175"/>
    </source>
</evidence>
<keyword evidence="3 6" id="KW-0812">Transmembrane</keyword>
<feature type="transmembrane region" description="Helical" evidence="7">
    <location>
        <begin position="35"/>
        <end position="57"/>
    </location>
</feature>
<comment type="subcellular location">
    <subcellularLocation>
        <location evidence="1">Membrane</location>
        <topology evidence="1">Multi-pass membrane protein</topology>
    </subcellularLocation>
</comment>
<evidence type="ECO:0000256" key="7">
    <source>
        <dbReference type="SAM" id="Phobius"/>
    </source>
</evidence>
<evidence type="ECO:0000256" key="5">
    <source>
        <dbReference type="ARBA" id="ARBA00023136"/>
    </source>
</evidence>
<proteinExistence type="inferred from homology"/>
<keyword evidence="6" id="KW-0813">Transport</keyword>
<reference evidence="8" key="1">
    <citation type="journal article" date="2020" name="Stud. Mycol.">
        <title>101 Dothideomycetes genomes: a test case for predicting lifestyles and emergence of pathogens.</title>
        <authorList>
            <person name="Haridas S."/>
            <person name="Albert R."/>
            <person name="Binder M."/>
            <person name="Bloem J."/>
            <person name="Labutti K."/>
            <person name="Salamov A."/>
            <person name="Andreopoulos B."/>
            <person name="Baker S."/>
            <person name="Barry K."/>
            <person name="Bills G."/>
            <person name="Bluhm B."/>
            <person name="Cannon C."/>
            <person name="Castanera R."/>
            <person name="Culley D."/>
            <person name="Daum C."/>
            <person name="Ezra D."/>
            <person name="Gonzalez J."/>
            <person name="Henrissat B."/>
            <person name="Kuo A."/>
            <person name="Liang C."/>
            <person name="Lipzen A."/>
            <person name="Lutzoni F."/>
            <person name="Magnuson J."/>
            <person name="Mondo S."/>
            <person name="Nolan M."/>
            <person name="Ohm R."/>
            <person name="Pangilinan J."/>
            <person name="Park H.-J."/>
            <person name="Ramirez L."/>
            <person name="Alfaro M."/>
            <person name="Sun H."/>
            <person name="Tritt A."/>
            <person name="Yoshinaga Y."/>
            <person name="Zwiers L.-H."/>
            <person name="Turgeon B."/>
            <person name="Goodwin S."/>
            <person name="Spatafora J."/>
            <person name="Crous P."/>
            <person name="Grigoriev I."/>
        </authorList>
    </citation>
    <scope>NUCLEOTIDE SEQUENCE</scope>
    <source>
        <strain evidence="8">CBS 123094</strain>
    </source>
</reference>
<dbReference type="PANTHER" id="PTHR19139:SF199">
    <property type="entry name" value="MIP17260P"/>
    <property type="match status" value="1"/>
</dbReference>
<dbReference type="GO" id="GO:0005886">
    <property type="term" value="C:plasma membrane"/>
    <property type="evidence" value="ECO:0007669"/>
    <property type="project" value="TreeGrafter"/>
</dbReference>
<keyword evidence="9" id="KW-1185">Reference proteome</keyword>
<dbReference type="PANTHER" id="PTHR19139">
    <property type="entry name" value="AQUAPORIN TRANSPORTER"/>
    <property type="match status" value="1"/>
</dbReference>
<dbReference type="OrthoDB" id="3222at2759"/>
<keyword evidence="5 7" id="KW-0472">Membrane</keyword>
<feature type="transmembrane region" description="Helical" evidence="7">
    <location>
        <begin position="167"/>
        <end position="185"/>
    </location>
</feature>
<gene>
    <name evidence="8" type="ORF">P154DRAFT_496711</name>
</gene>
<evidence type="ECO:0000256" key="4">
    <source>
        <dbReference type="ARBA" id="ARBA00022989"/>
    </source>
</evidence>
<comment type="similarity">
    <text evidence="2 6">Belongs to the MIP/aquaporin (TC 1.A.8) family.</text>
</comment>
<dbReference type="Proteomes" id="UP000799779">
    <property type="component" value="Unassembled WGS sequence"/>
</dbReference>
<evidence type="ECO:0000256" key="3">
    <source>
        <dbReference type="ARBA" id="ARBA00022692"/>
    </source>
</evidence>
<dbReference type="InterPro" id="IPR000425">
    <property type="entry name" value="MIP"/>
</dbReference>
<dbReference type="InterPro" id="IPR023271">
    <property type="entry name" value="Aquaporin-like"/>
</dbReference>
<dbReference type="PRINTS" id="PR00783">
    <property type="entry name" value="MINTRINSICP"/>
</dbReference>
<evidence type="ECO:0000256" key="1">
    <source>
        <dbReference type="ARBA" id="ARBA00004141"/>
    </source>
</evidence>
<dbReference type="EMBL" id="ML977612">
    <property type="protein sequence ID" value="KAF1997514.1"/>
    <property type="molecule type" value="Genomic_DNA"/>
</dbReference>